<protein>
    <submittedName>
        <fullName evidence="2">Uncharacterized protein</fullName>
    </submittedName>
</protein>
<organism evidence="2">
    <name type="scientific">viral metagenome</name>
    <dbReference type="NCBI Taxonomy" id="1070528"/>
    <lineage>
        <taxon>unclassified sequences</taxon>
        <taxon>metagenomes</taxon>
        <taxon>organismal metagenomes</taxon>
    </lineage>
</organism>
<reference evidence="2" key="1">
    <citation type="submission" date="2020-03" db="EMBL/GenBank/DDBJ databases">
        <title>The deep terrestrial virosphere.</title>
        <authorList>
            <person name="Holmfeldt K."/>
            <person name="Nilsson E."/>
            <person name="Simone D."/>
            <person name="Lopez-Fernandez M."/>
            <person name="Wu X."/>
            <person name="de Brujin I."/>
            <person name="Lundin D."/>
            <person name="Andersson A."/>
            <person name="Bertilsson S."/>
            <person name="Dopson M."/>
        </authorList>
    </citation>
    <scope>NUCLEOTIDE SEQUENCE</scope>
    <source>
        <strain evidence="2">MM415A03241</strain>
        <strain evidence="3">TM448B03125</strain>
    </source>
</reference>
<accession>A0A6M3JRE1</accession>
<gene>
    <name evidence="2" type="ORF">MM415A03241_0009</name>
    <name evidence="3" type="ORF">TM448B03125_0005</name>
</gene>
<keyword evidence="1" id="KW-0812">Transmembrane</keyword>
<feature type="transmembrane region" description="Helical" evidence="1">
    <location>
        <begin position="6"/>
        <end position="22"/>
    </location>
</feature>
<keyword evidence="1" id="KW-1133">Transmembrane helix</keyword>
<dbReference type="EMBL" id="MT141867">
    <property type="protein sequence ID" value="QJA71367.1"/>
    <property type="molecule type" value="Genomic_DNA"/>
</dbReference>
<evidence type="ECO:0000313" key="3">
    <source>
        <dbReference type="EMBL" id="QJI02337.1"/>
    </source>
</evidence>
<sequence length="135" mass="15631">MKTGKWIFWICVFMLLSGVMFIDDGETQIQRGEWRQKVTVDPATDEVDLMWQGVFVTWTENPQAHRFNGGWSRSILGKGVIEQVPDISYIGAADAMDEPFIVGNTVTFYVDSTVVQHKDFVPWWYVPIRNILWVE</sequence>
<evidence type="ECO:0000256" key="1">
    <source>
        <dbReference type="SAM" id="Phobius"/>
    </source>
</evidence>
<name>A0A6M3JRE1_9ZZZZ</name>
<evidence type="ECO:0000313" key="2">
    <source>
        <dbReference type="EMBL" id="QJA71367.1"/>
    </source>
</evidence>
<keyword evidence="1" id="KW-0472">Membrane</keyword>
<dbReference type="EMBL" id="MT144993">
    <property type="protein sequence ID" value="QJI02337.1"/>
    <property type="molecule type" value="Genomic_DNA"/>
</dbReference>
<proteinExistence type="predicted"/>
<dbReference type="AlphaFoldDB" id="A0A6M3JRE1"/>